<evidence type="ECO:0000313" key="5">
    <source>
        <dbReference type="EMBL" id="TWT46780.1"/>
    </source>
</evidence>
<comment type="catalytic activity">
    <reaction evidence="1">
        <text>Random endo-hydrolysis of N-acetyl-beta-D-glucosaminide (1-&gt;4)-beta-linkages in chitin and chitodextrins.</text>
        <dbReference type="EC" id="3.2.1.14"/>
    </reaction>
</comment>
<reference evidence="5 6" key="1">
    <citation type="submission" date="2019-02" db="EMBL/GenBank/DDBJ databases">
        <title>Deep-cultivation of Planctomycetes and their phenomic and genomic characterization uncovers novel biology.</title>
        <authorList>
            <person name="Wiegand S."/>
            <person name="Jogler M."/>
            <person name="Boedeker C."/>
            <person name="Pinto D."/>
            <person name="Vollmers J."/>
            <person name="Rivas-Marin E."/>
            <person name="Kohn T."/>
            <person name="Peeters S.H."/>
            <person name="Heuer A."/>
            <person name="Rast P."/>
            <person name="Oberbeckmann S."/>
            <person name="Bunk B."/>
            <person name="Jeske O."/>
            <person name="Meyerdierks A."/>
            <person name="Storesund J.E."/>
            <person name="Kallscheuer N."/>
            <person name="Luecker S."/>
            <person name="Lage O.M."/>
            <person name="Pohl T."/>
            <person name="Merkel B.J."/>
            <person name="Hornburger P."/>
            <person name="Mueller R.-W."/>
            <person name="Bruemmer F."/>
            <person name="Labrenz M."/>
            <person name="Spormann A.M."/>
            <person name="Op Den Camp H."/>
            <person name="Overmann J."/>
            <person name="Amann R."/>
            <person name="Jetten M.S.M."/>
            <person name="Mascher T."/>
            <person name="Medema M.H."/>
            <person name="Devos D.P."/>
            <person name="Kaster A.-K."/>
            <person name="Ovreas L."/>
            <person name="Rohde M."/>
            <person name="Galperin M.Y."/>
            <person name="Jogler C."/>
        </authorList>
    </citation>
    <scope>NUCLEOTIDE SEQUENCE [LARGE SCALE GENOMIC DNA]</scope>
    <source>
        <strain evidence="5 6">Pla111</strain>
    </source>
</reference>
<accession>A0A5C5W7T7</accession>
<dbReference type="GO" id="GO:0008061">
    <property type="term" value="F:chitin binding"/>
    <property type="evidence" value="ECO:0007669"/>
    <property type="project" value="InterPro"/>
</dbReference>
<dbReference type="EMBL" id="SJPH01000003">
    <property type="protein sequence ID" value="TWT46780.1"/>
    <property type="molecule type" value="Genomic_DNA"/>
</dbReference>
<evidence type="ECO:0000256" key="3">
    <source>
        <dbReference type="SAM" id="MobiDB-lite"/>
    </source>
</evidence>
<dbReference type="SUPFAM" id="SSF51445">
    <property type="entry name" value="(Trans)glycosidases"/>
    <property type="match status" value="1"/>
</dbReference>
<evidence type="ECO:0000256" key="1">
    <source>
        <dbReference type="ARBA" id="ARBA00000822"/>
    </source>
</evidence>
<dbReference type="Proteomes" id="UP000318995">
    <property type="component" value="Unassembled WGS sequence"/>
</dbReference>
<name>A0A5C5W7T7_9BACT</name>
<feature type="domain" description="GH18" evidence="4">
    <location>
        <begin position="1"/>
        <end position="358"/>
    </location>
</feature>
<proteinExistence type="predicted"/>
<feature type="region of interest" description="Disordered" evidence="3">
    <location>
        <begin position="281"/>
        <end position="303"/>
    </location>
</feature>
<dbReference type="PANTHER" id="PTHR11177">
    <property type="entry name" value="CHITINASE"/>
    <property type="match status" value="1"/>
</dbReference>
<dbReference type="GO" id="GO:0008843">
    <property type="term" value="F:endochitinase activity"/>
    <property type="evidence" value="ECO:0007669"/>
    <property type="project" value="UniProtKB-EC"/>
</dbReference>
<evidence type="ECO:0000313" key="6">
    <source>
        <dbReference type="Proteomes" id="UP000318995"/>
    </source>
</evidence>
<dbReference type="GO" id="GO:0005975">
    <property type="term" value="P:carbohydrate metabolic process"/>
    <property type="evidence" value="ECO:0007669"/>
    <property type="project" value="InterPro"/>
</dbReference>
<sequence>MVGYYATFGGLPVEEIPWKQLTHLCHAFLRLDATGKLVTTDAVPNASLTADGRAAGVPVLLTLGGGETVRGLEKLAAQPKGLEELAEQVVEVVLTGKYAGVDVDWEFPRNKETRNAHARLLIALREQLNAAAKREQRADRYLLTAAVAPAEDFGQWINTESVIRSVDWLQVMAYDMSGPWSQVAAHHAPLFPSPDDPERSWRSASAAMRYWETRGVPKQKLVMGVPMFGRAMPAATLHAPLDESQADKHGAPSFAQVSELAGKGWPAAWDNAARAPWLAKPLPERTPDQSPLTPVGEDQPDSMPLVISYDDLNSVDAKAKWAREQAYGGLSFWAIHQDRMPDGRHWLLEAANRAWSAVGE</sequence>
<dbReference type="InterPro" id="IPR011583">
    <property type="entry name" value="Chitinase_II/V-like_cat"/>
</dbReference>
<dbReference type="InterPro" id="IPR050314">
    <property type="entry name" value="Glycosyl_Hydrlase_18"/>
</dbReference>
<comment type="caution">
    <text evidence="5">The sequence shown here is derived from an EMBL/GenBank/DDBJ whole genome shotgun (WGS) entry which is preliminary data.</text>
</comment>
<dbReference type="Gene3D" id="3.20.20.80">
    <property type="entry name" value="Glycosidases"/>
    <property type="match status" value="2"/>
</dbReference>
<protein>
    <recommendedName>
        <fullName evidence="2">chitinase</fullName>
        <ecNumber evidence="2">3.2.1.14</ecNumber>
    </recommendedName>
</protein>
<organism evidence="5 6">
    <name type="scientific">Botrimarina hoheduenensis</name>
    <dbReference type="NCBI Taxonomy" id="2528000"/>
    <lineage>
        <taxon>Bacteria</taxon>
        <taxon>Pseudomonadati</taxon>
        <taxon>Planctomycetota</taxon>
        <taxon>Planctomycetia</taxon>
        <taxon>Pirellulales</taxon>
        <taxon>Lacipirellulaceae</taxon>
        <taxon>Botrimarina</taxon>
    </lineage>
</organism>
<evidence type="ECO:0000256" key="2">
    <source>
        <dbReference type="ARBA" id="ARBA00012729"/>
    </source>
</evidence>
<keyword evidence="5" id="KW-0378">Hydrolase</keyword>
<dbReference type="Pfam" id="PF00704">
    <property type="entry name" value="Glyco_hydro_18"/>
    <property type="match status" value="1"/>
</dbReference>
<gene>
    <name evidence="5" type="primary">chiA1</name>
    <name evidence="5" type="ORF">Pla111_18810</name>
</gene>
<keyword evidence="5" id="KW-0326">Glycosidase</keyword>
<dbReference type="EC" id="3.2.1.14" evidence="2"/>
<dbReference type="InterPro" id="IPR001223">
    <property type="entry name" value="Glyco_hydro18_cat"/>
</dbReference>
<dbReference type="AlphaFoldDB" id="A0A5C5W7T7"/>
<dbReference type="SMART" id="SM00636">
    <property type="entry name" value="Glyco_18"/>
    <property type="match status" value="1"/>
</dbReference>
<evidence type="ECO:0000259" key="4">
    <source>
        <dbReference type="PROSITE" id="PS51910"/>
    </source>
</evidence>
<dbReference type="PROSITE" id="PS51910">
    <property type="entry name" value="GH18_2"/>
    <property type="match status" value="1"/>
</dbReference>
<keyword evidence="6" id="KW-1185">Reference proteome</keyword>
<dbReference type="PANTHER" id="PTHR11177:SF317">
    <property type="entry name" value="CHITINASE 12-RELATED"/>
    <property type="match status" value="1"/>
</dbReference>
<dbReference type="InterPro" id="IPR017853">
    <property type="entry name" value="GH"/>
</dbReference>